<dbReference type="Proteomes" id="UP001292094">
    <property type="component" value="Unassembled WGS sequence"/>
</dbReference>
<proteinExistence type="predicted"/>
<evidence type="ECO:0000313" key="1">
    <source>
        <dbReference type="EMBL" id="KAK4306794.1"/>
    </source>
</evidence>
<sequence length="140" mass="15873">MASNQVNLVEGVQAVGLSNALLDRAAEEARPVRSLRTTVKEPFKFTNPERKNTLYYGGRDRSSREADDGVVMEQPKDMGNLTKVFIAPYDRLLDPELLLDDDRVVWAKRHVVRGEKKKSVVVLVREEVPEKLHVLGNGYR</sequence>
<keyword evidence="2" id="KW-1185">Reference proteome</keyword>
<protein>
    <submittedName>
        <fullName evidence="1">Uncharacterized protein</fullName>
    </submittedName>
</protein>
<gene>
    <name evidence="1" type="ORF">Pmani_021407</name>
</gene>
<organism evidence="1 2">
    <name type="scientific">Petrolisthes manimaculis</name>
    <dbReference type="NCBI Taxonomy" id="1843537"/>
    <lineage>
        <taxon>Eukaryota</taxon>
        <taxon>Metazoa</taxon>
        <taxon>Ecdysozoa</taxon>
        <taxon>Arthropoda</taxon>
        <taxon>Crustacea</taxon>
        <taxon>Multicrustacea</taxon>
        <taxon>Malacostraca</taxon>
        <taxon>Eumalacostraca</taxon>
        <taxon>Eucarida</taxon>
        <taxon>Decapoda</taxon>
        <taxon>Pleocyemata</taxon>
        <taxon>Anomura</taxon>
        <taxon>Galatheoidea</taxon>
        <taxon>Porcellanidae</taxon>
        <taxon>Petrolisthes</taxon>
    </lineage>
</organism>
<dbReference type="EMBL" id="JAWZYT010002089">
    <property type="protein sequence ID" value="KAK4306794.1"/>
    <property type="molecule type" value="Genomic_DNA"/>
</dbReference>
<evidence type="ECO:0000313" key="2">
    <source>
        <dbReference type="Proteomes" id="UP001292094"/>
    </source>
</evidence>
<dbReference type="AlphaFoldDB" id="A0AAE1PGD2"/>
<reference evidence="1" key="1">
    <citation type="submission" date="2023-11" db="EMBL/GenBank/DDBJ databases">
        <title>Genome assemblies of two species of porcelain crab, Petrolisthes cinctipes and Petrolisthes manimaculis (Anomura: Porcellanidae).</title>
        <authorList>
            <person name="Angst P."/>
        </authorList>
    </citation>
    <scope>NUCLEOTIDE SEQUENCE</scope>
    <source>
        <strain evidence="1">PB745_02</strain>
        <tissue evidence="1">Gill</tissue>
    </source>
</reference>
<name>A0AAE1PGD2_9EUCA</name>
<accession>A0AAE1PGD2</accession>
<comment type="caution">
    <text evidence="1">The sequence shown here is derived from an EMBL/GenBank/DDBJ whole genome shotgun (WGS) entry which is preliminary data.</text>
</comment>